<accession>A0AAW4XU91</accession>
<keyword evidence="3" id="KW-1185">Reference proteome</keyword>
<name>A0AAW4XU91_9BURK</name>
<dbReference type="EMBL" id="JAJNCT010000005">
    <property type="protein sequence ID" value="MCD2164524.1"/>
    <property type="molecule type" value="Genomic_DNA"/>
</dbReference>
<dbReference type="AlphaFoldDB" id="A0AAW4XU91"/>
<evidence type="ECO:0000256" key="1">
    <source>
        <dbReference type="SAM" id="MobiDB-lite"/>
    </source>
</evidence>
<feature type="region of interest" description="Disordered" evidence="1">
    <location>
        <begin position="25"/>
        <end position="48"/>
    </location>
</feature>
<protein>
    <recommendedName>
        <fullName evidence="4">Energy transducer TonB</fullName>
    </recommendedName>
</protein>
<feature type="compositionally biased region" description="Low complexity" evidence="1">
    <location>
        <begin position="25"/>
        <end position="41"/>
    </location>
</feature>
<dbReference type="Proteomes" id="UP001199260">
    <property type="component" value="Unassembled WGS sequence"/>
</dbReference>
<gene>
    <name evidence="2" type="ORF">LPW39_05185</name>
</gene>
<evidence type="ECO:0000313" key="2">
    <source>
        <dbReference type="EMBL" id="MCD2164524.1"/>
    </source>
</evidence>
<sequence length="192" mass="21562">MSDRPSPSLLSRLWHTLFRIPRKAPAPANAAAGRSTNAARPAEQDDDQDSYLSVLTEMPGMRMPAWSPESDGQDSVLNPVADEAYRKRCAQHLYDRYAERIYPGMLPPMLYAIGVLELLLDEDGHIQDMNWMREPAQAQEVPPLIEALVQAAAPFPAPQHLRHGEVMVSYTETWLWDASGKFQLHTLSEGQL</sequence>
<comment type="caution">
    <text evidence="2">The sequence shown here is derived from an EMBL/GenBank/DDBJ whole genome shotgun (WGS) entry which is preliminary data.</text>
</comment>
<dbReference type="RefSeq" id="WP_230771883.1">
    <property type="nucleotide sequence ID" value="NZ_JAJNCT010000005.1"/>
</dbReference>
<organism evidence="2 3">
    <name type="scientific">Comamonas koreensis</name>
    <dbReference type="NCBI Taxonomy" id="160825"/>
    <lineage>
        <taxon>Bacteria</taxon>
        <taxon>Pseudomonadati</taxon>
        <taxon>Pseudomonadota</taxon>
        <taxon>Betaproteobacteria</taxon>
        <taxon>Burkholderiales</taxon>
        <taxon>Comamonadaceae</taxon>
        <taxon>Comamonas</taxon>
    </lineage>
</organism>
<reference evidence="2 3" key="1">
    <citation type="submission" date="2021-11" db="EMBL/GenBank/DDBJ databases">
        <title>Genome sequence.</title>
        <authorList>
            <person name="Sun Q."/>
        </authorList>
    </citation>
    <scope>NUCLEOTIDE SEQUENCE [LARGE SCALE GENOMIC DNA]</scope>
    <source>
        <strain evidence="2 3">KCTC 12005</strain>
    </source>
</reference>
<evidence type="ECO:0008006" key="4">
    <source>
        <dbReference type="Google" id="ProtNLM"/>
    </source>
</evidence>
<evidence type="ECO:0000313" key="3">
    <source>
        <dbReference type="Proteomes" id="UP001199260"/>
    </source>
</evidence>
<proteinExistence type="predicted"/>